<dbReference type="Pfam" id="PF04082">
    <property type="entry name" value="Fungal_trans"/>
    <property type="match status" value="1"/>
</dbReference>
<dbReference type="RefSeq" id="XP_069208507.1">
    <property type="nucleotide sequence ID" value="XM_069353865.1"/>
</dbReference>
<organism evidence="7 8">
    <name type="scientific">Vanrija albida</name>
    <dbReference type="NCBI Taxonomy" id="181172"/>
    <lineage>
        <taxon>Eukaryota</taxon>
        <taxon>Fungi</taxon>
        <taxon>Dikarya</taxon>
        <taxon>Basidiomycota</taxon>
        <taxon>Agaricomycotina</taxon>
        <taxon>Tremellomycetes</taxon>
        <taxon>Trichosporonales</taxon>
        <taxon>Trichosporonaceae</taxon>
        <taxon>Vanrija</taxon>
    </lineage>
</organism>
<evidence type="ECO:0000256" key="4">
    <source>
        <dbReference type="SAM" id="Coils"/>
    </source>
</evidence>
<dbReference type="InterPro" id="IPR050613">
    <property type="entry name" value="Sec_Metabolite_Reg"/>
</dbReference>
<protein>
    <recommendedName>
        <fullName evidence="6">Xylanolytic transcriptional activator regulatory domain-containing protein</fullName>
    </recommendedName>
</protein>
<reference evidence="7 8" key="1">
    <citation type="submission" date="2023-08" db="EMBL/GenBank/DDBJ databases">
        <title>Annotated Genome Sequence of Vanrija albida AlHP1.</title>
        <authorList>
            <person name="Herzog R."/>
        </authorList>
    </citation>
    <scope>NUCLEOTIDE SEQUENCE [LARGE SCALE GENOMIC DNA]</scope>
    <source>
        <strain evidence="7 8">AlHP1</strain>
    </source>
</reference>
<dbReference type="Proteomes" id="UP001565368">
    <property type="component" value="Unassembled WGS sequence"/>
</dbReference>
<dbReference type="Pfam" id="PF00172">
    <property type="entry name" value="Zn_clus"/>
    <property type="match status" value="1"/>
</dbReference>
<dbReference type="PANTHER" id="PTHR31001">
    <property type="entry name" value="UNCHARACTERIZED TRANSCRIPTIONAL REGULATORY PROTEIN"/>
    <property type="match status" value="1"/>
</dbReference>
<feature type="region of interest" description="Disordered" evidence="5">
    <location>
        <begin position="1"/>
        <end position="29"/>
    </location>
</feature>
<dbReference type="Gene3D" id="4.10.240.10">
    <property type="entry name" value="Zn(2)-C6 fungal-type DNA-binding domain"/>
    <property type="match status" value="1"/>
</dbReference>
<keyword evidence="2" id="KW-0479">Metal-binding</keyword>
<evidence type="ECO:0000256" key="3">
    <source>
        <dbReference type="ARBA" id="ARBA00023242"/>
    </source>
</evidence>
<feature type="compositionally biased region" description="Basic and acidic residues" evidence="5">
    <location>
        <begin position="158"/>
        <end position="169"/>
    </location>
</feature>
<name>A0ABR3Q1I3_9TREE</name>
<keyword evidence="3" id="KW-0539">Nucleus</keyword>
<dbReference type="InterPro" id="IPR036864">
    <property type="entry name" value="Zn2-C6_fun-type_DNA-bd_sf"/>
</dbReference>
<evidence type="ECO:0000256" key="5">
    <source>
        <dbReference type="SAM" id="MobiDB-lite"/>
    </source>
</evidence>
<evidence type="ECO:0000256" key="1">
    <source>
        <dbReference type="ARBA" id="ARBA00004123"/>
    </source>
</evidence>
<feature type="domain" description="Xylanolytic transcriptional activator regulatory" evidence="6">
    <location>
        <begin position="385"/>
        <end position="458"/>
    </location>
</feature>
<feature type="region of interest" description="Disordered" evidence="5">
    <location>
        <begin position="206"/>
        <end position="240"/>
    </location>
</feature>
<dbReference type="PANTHER" id="PTHR31001:SF56">
    <property type="entry name" value="ZN(2)-C6 FUNGAL-TYPE DOMAIN-CONTAINING PROTEIN"/>
    <property type="match status" value="1"/>
</dbReference>
<dbReference type="GeneID" id="95986419"/>
<keyword evidence="8" id="KW-1185">Reference proteome</keyword>
<dbReference type="SMART" id="SM00906">
    <property type="entry name" value="Fungal_trans"/>
    <property type="match status" value="1"/>
</dbReference>
<dbReference type="CDD" id="cd00067">
    <property type="entry name" value="GAL4"/>
    <property type="match status" value="1"/>
</dbReference>
<accession>A0ABR3Q1I3</accession>
<feature type="region of interest" description="Disordered" evidence="5">
    <location>
        <begin position="688"/>
        <end position="711"/>
    </location>
</feature>
<dbReference type="CDD" id="cd12148">
    <property type="entry name" value="fungal_TF_MHR"/>
    <property type="match status" value="1"/>
</dbReference>
<dbReference type="EMBL" id="JBBXJM010000004">
    <property type="protein sequence ID" value="KAL1408563.1"/>
    <property type="molecule type" value="Genomic_DNA"/>
</dbReference>
<feature type="coiled-coil region" evidence="4">
    <location>
        <begin position="81"/>
        <end position="108"/>
    </location>
</feature>
<evidence type="ECO:0000256" key="2">
    <source>
        <dbReference type="ARBA" id="ARBA00022723"/>
    </source>
</evidence>
<gene>
    <name evidence="7" type="ORF">Q8F55_005376</name>
</gene>
<evidence type="ECO:0000313" key="7">
    <source>
        <dbReference type="EMBL" id="KAL1408563.1"/>
    </source>
</evidence>
<comment type="subcellular location">
    <subcellularLocation>
        <location evidence="1">Nucleus</location>
    </subcellularLocation>
</comment>
<dbReference type="InterPro" id="IPR007219">
    <property type="entry name" value="XnlR_reg_dom"/>
</dbReference>
<evidence type="ECO:0000259" key="6">
    <source>
        <dbReference type="SMART" id="SM00906"/>
    </source>
</evidence>
<evidence type="ECO:0000313" key="8">
    <source>
        <dbReference type="Proteomes" id="UP001565368"/>
    </source>
</evidence>
<proteinExistence type="predicted"/>
<dbReference type="InterPro" id="IPR001138">
    <property type="entry name" value="Zn2Cys6_DnaBD"/>
</dbReference>
<sequence length="838" mass="92659">MPAVRESSAAAEPKDANGQPTPRPGKNCAVTDERRFAQLSSAGLLYSECRRLKVKCDRKIPCSACVRRGCAAMCPGESFPIKELFSERQTLLDKVKDLEALVKELSRRPAEHPHGRSPAGAAPLDGLGLLGAAGARASFDLRNEGEEAADMLRNEQRRVQLESPHTHDGEEVDEELGDRVKNSGTLVVSGGRSRYLGGSAMPLWLSEPQGGGDVADTRPPSPTRSQSPNHPFVTDPSSSSIFGVPSTRRYAQAVAELPSKDEGWILVESNYRHLAWNGSALSRDEFAVIYDSVYANLNVDPKGFTDTCLAFQRIAMVYIVLALGTLVSLELPLDDPTGKFYFDMARQCLVNGRFLTLTTLIGVQTTSLMARYCSYAGMRSGTDLAWQMRGLAMRLVLSMGLHRDGQSWNLSEEDLNNRRKVFWEAFSHDVFLSMTNLHSTGIAANQYDTKFPDDYYVPASNYFELHRCKLSILVKRALDESLQVRPSPYSHVVEIWQSIVKAEAEVPFNLRCRATARAMVSRYTTQLAADAATPEPSRKDLKLTFQQHSLTLDYCAAVFLLLRPYFVHALYTFPEDPTHSPYADAYLAVIERSSMMIAMLRSIHSLFPLLSTRHWQFWSHAFSSAVCMATVCAVSPTSPLVTLAMAELESVINLLQSILSSLPHRELRKNLDWLLRLRERAKAKTLAARNAAANHDSSSTAGEPDGPAAKDPEEHLMLVGWRTRLIELGEGRPQVTIVDMPPVELPPPPANDLPADAMLPMVSGMDTQPPIWVDMISSTSRQPLGDTGEIVAQEGISPDFLQQLLGAPVGQPFPIDVWPETNTDDFNQIVFDLQNFLG</sequence>
<feature type="region of interest" description="Disordered" evidence="5">
    <location>
        <begin position="158"/>
        <end position="181"/>
    </location>
</feature>
<comment type="caution">
    <text evidence="7">The sequence shown here is derived from an EMBL/GenBank/DDBJ whole genome shotgun (WGS) entry which is preliminary data.</text>
</comment>
<keyword evidence="4" id="KW-0175">Coiled coil</keyword>